<dbReference type="SUPFAM" id="SSF50494">
    <property type="entry name" value="Trypsin-like serine proteases"/>
    <property type="match status" value="1"/>
</dbReference>
<dbReference type="InterPro" id="IPR019734">
    <property type="entry name" value="TPR_rpt"/>
</dbReference>
<name>A0ABV1ZXC0_9ACTN</name>
<dbReference type="SMART" id="SM00028">
    <property type="entry name" value="TPR"/>
    <property type="match status" value="3"/>
</dbReference>
<dbReference type="EMBL" id="JBEQNB010000009">
    <property type="protein sequence ID" value="MES0835688.1"/>
    <property type="molecule type" value="Genomic_DNA"/>
</dbReference>
<dbReference type="Pfam" id="PF13374">
    <property type="entry name" value="TPR_10"/>
    <property type="match status" value="2"/>
</dbReference>
<evidence type="ECO:0000313" key="1">
    <source>
        <dbReference type="EMBL" id="MES0835688.1"/>
    </source>
</evidence>
<comment type="caution">
    <text evidence="1">The sequence shown here is derived from an EMBL/GenBank/DDBJ whole genome shotgun (WGS) entry which is preliminary data.</text>
</comment>
<accession>A0ABV1ZXC0</accession>
<proteinExistence type="predicted"/>
<gene>
    <name evidence="1" type="ORF">ABUK86_18065</name>
</gene>
<dbReference type="Proteomes" id="UP001432401">
    <property type="component" value="Unassembled WGS sequence"/>
</dbReference>
<dbReference type="Pfam" id="PF13365">
    <property type="entry name" value="Trypsin_2"/>
    <property type="match status" value="1"/>
</dbReference>
<dbReference type="InterPro" id="IPR011990">
    <property type="entry name" value="TPR-like_helical_dom_sf"/>
</dbReference>
<organism evidence="1 2">
    <name type="scientific">Nocardiopsis tropica</name>
    <dbReference type="NCBI Taxonomy" id="109330"/>
    <lineage>
        <taxon>Bacteria</taxon>
        <taxon>Bacillati</taxon>
        <taxon>Actinomycetota</taxon>
        <taxon>Actinomycetes</taxon>
        <taxon>Streptosporangiales</taxon>
        <taxon>Nocardiopsidaceae</taxon>
        <taxon>Nocardiopsis</taxon>
    </lineage>
</organism>
<protein>
    <submittedName>
        <fullName evidence="1">Tetratricopeptide repeat protein</fullName>
    </submittedName>
</protein>
<reference evidence="1 2" key="1">
    <citation type="submission" date="2024-06" db="EMBL/GenBank/DDBJ databases">
        <authorList>
            <person name="Bataeva Y.V."/>
            <person name="Grigorian L.N."/>
            <person name="Solomentsev V.I."/>
        </authorList>
    </citation>
    <scope>NUCLEOTIDE SEQUENCE [LARGE SCALE GENOMIC DNA]</scope>
    <source>
        <strain evidence="2">SCPM-O-B-12605 (RCAM04882)</strain>
    </source>
</reference>
<dbReference type="InterPro" id="IPR009003">
    <property type="entry name" value="Peptidase_S1_PA"/>
</dbReference>
<dbReference type="Gene3D" id="1.25.40.10">
    <property type="entry name" value="Tetratricopeptide repeat domain"/>
    <property type="match status" value="1"/>
</dbReference>
<evidence type="ECO:0000313" key="2">
    <source>
        <dbReference type="Proteomes" id="UP001432401"/>
    </source>
</evidence>
<keyword evidence="2" id="KW-1185">Reference proteome</keyword>
<dbReference type="SUPFAM" id="SSF48452">
    <property type="entry name" value="TPR-like"/>
    <property type="match status" value="1"/>
</dbReference>
<dbReference type="RefSeq" id="WP_352984595.1">
    <property type="nucleotide sequence ID" value="NZ_JBEQNA010000011.1"/>
</dbReference>
<sequence length="887" mass="94867">MHVTGAGRRGSGHVVAPRLVLTSAHVVPEEGAAVGLLAAGEASPHPGRVVWRGTAHGPDDAALVEVTGTAWAPREGPWRWGRIVTNEPGIACRAWGFPDVVQREGRPVETSQPSGVINPGDRFVGDRYVMTLQGHPPEPVAGGSPWQGMSGAALVCDDLLVGVVCTDPAGRAHAALEAVPAYVLHHDPGFRAVLEAHGALSPLEPVELRRALLEDEVSRSPAALLRARRQVVGFHGREALLDELVGWCLDGSVFEARLLHGAGGQGKTRLAQELSNRITGARHRWAGLWLSPDAHPSAVASVKDVAVPLLVVVDYAETRIPQLSWLLRSCSRRAGRTPVRVLMLARTDGDWWHNLPAVDTAAGELLDTATATRVAPLAPAPGDRADEYRLAVADLARALPVVPGQDAVDWTGATDGLEAPLLQGPEWESTLSLHMRALADLLDAVRPRGPGAEGRRPVEDRLLEHEYRYWNNAADALGLGAEELREPLRDVLATAFVLGAADSDAADALIARVPGIGDQSGARRQQIRRWVSGLYPPGDGPGTWGGLQPDRILERFVGHRLRRNPHLFDPCMEDIGPDGAKRLISLYTRVVAHADDGLDRALVRFCVRFAHILGPIAVDVATQVETPGPLIAALYRLVDDVGTPVELLEHMSSRIPVPALGLTAWAVRLSEHLVGHHRSRAPDDPGAAFDLAGSLHAYAVRLREAGRHEGALEAITEAVVLRRGLASYHPDAHLPDLAESLANQSVDLRDMGRHEEALDIITEAVTIRRGLVSHHPDAHLPDLAGSLNKQAVLLGLGGRYAEALADADEAVRICRGLVGRDPARHSEELARALHGRASLLGRLGRNGEALAAASEAVRIREVLVARQQLGTGELAASRGLYAALAEG</sequence>